<dbReference type="FunFam" id="1.25.70.10:FF:000001">
    <property type="entry name" value="Mitochondrial transcription termination factor-like"/>
    <property type="match status" value="1"/>
</dbReference>
<dbReference type="GO" id="GO:0003676">
    <property type="term" value="F:nucleic acid binding"/>
    <property type="evidence" value="ECO:0007669"/>
    <property type="project" value="InterPro"/>
</dbReference>
<dbReference type="PANTHER" id="PTHR13068:SF130">
    <property type="entry name" value="TRANSCRIPTION TERMINATION FACTOR MTERF6, CHLOROPLASTIC_MITOCHONDRIAL-LIKE"/>
    <property type="match status" value="1"/>
</dbReference>
<organism evidence="4 5">
    <name type="scientific">Rubroshorea leprosula</name>
    <dbReference type="NCBI Taxonomy" id="152421"/>
    <lineage>
        <taxon>Eukaryota</taxon>
        <taxon>Viridiplantae</taxon>
        <taxon>Streptophyta</taxon>
        <taxon>Embryophyta</taxon>
        <taxon>Tracheophyta</taxon>
        <taxon>Spermatophyta</taxon>
        <taxon>Magnoliopsida</taxon>
        <taxon>eudicotyledons</taxon>
        <taxon>Gunneridae</taxon>
        <taxon>Pentapetalae</taxon>
        <taxon>rosids</taxon>
        <taxon>malvids</taxon>
        <taxon>Malvales</taxon>
        <taxon>Dipterocarpaceae</taxon>
        <taxon>Rubroshorea</taxon>
    </lineage>
</organism>
<evidence type="ECO:0000313" key="5">
    <source>
        <dbReference type="Proteomes" id="UP001054252"/>
    </source>
</evidence>
<dbReference type="EMBL" id="BPVZ01000030">
    <property type="protein sequence ID" value="GKV09319.1"/>
    <property type="molecule type" value="Genomic_DNA"/>
</dbReference>
<dbReference type="SMART" id="SM00733">
    <property type="entry name" value="Mterf"/>
    <property type="match status" value="7"/>
</dbReference>
<accession>A0AAV5J3Y4</accession>
<evidence type="ECO:0000256" key="1">
    <source>
        <dbReference type="ARBA" id="ARBA00007692"/>
    </source>
</evidence>
<dbReference type="Gene3D" id="1.25.70.10">
    <property type="entry name" value="Transcription termination factor 3, mitochondrial"/>
    <property type="match status" value="1"/>
</dbReference>
<gene>
    <name evidence="4" type="ORF">SLEP1_g20837</name>
</gene>
<proteinExistence type="inferred from homology"/>
<sequence length="379" mass="43359">MARRICRSLISLSLNNTAFLHKPPISNSLYVLSFTSSTPEKSKSSFPMLDYLINHQFSPEVALKASSSIPYLKNPENSDSILSFLKENGFTKSHIEEILKRKPNLLCSSVDSTIKPKLEIFRDLGFSPDEIADFMATDPWLLQRSLDRRLAPSISVLKTVLGSSAAVCKALKISGWFLKLDLDKTMMPNIELLRSCGVSSSQIINFVYSFPRFFLIKPEGMRELVKRVDELGVSRVSKMYLYAVRTLSSMSPETWENKLKLFSSFGLSEDQILSVFRRSPHVFAVSETKIKEFGEMLLARENIDASYIFERPELLIYSVKSRMEPRLAVYEILERKNLLRKKTKLTSLFRMSPQKFLDNYVLPFSNELGDVPKVLYPRC</sequence>
<dbReference type="Pfam" id="PF02536">
    <property type="entry name" value="mTERF"/>
    <property type="match status" value="1"/>
</dbReference>
<name>A0AAV5J3Y4_9ROSI</name>
<keyword evidence="2" id="KW-0806">Transcription termination</keyword>
<keyword evidence="5" id="KW-1185">Reference proteome</keyword>
<evidence type="ECO:0000313" key="4">
    <source>
        <dbReference type="EMBL" id="GKV09319.1"/>
    </source>
</evidence>
<dbReference type="InterPro" id="IPR003690">
    <property type="entry name" value="MTERF"/>
</dbReference>
<evidence type="ECO:0000256" key="2">
    <source>
        <dbReference type="ARBA" id="ARBA00022472"/>
    </source>
</evidence>
<dbReference type="PANTHER" id="PTHR13068">
    <property type="entry name" value="CGI-12 PROTEIN-RELATED"/>
    <property type="match status" value="1"/>
</dbReference>
<evidence type="ECO:0000256" key="3">
    <source>
        <dbReference type="ARBA" id="ARBA00022946"/>
    </source>
</evidence>
<keyword evidence="2" id="KW-0805">Transcription regulation</keyword>
<dbReference type="Proteomes" id="UP001054252">
    <property type="component" value="Unassembled WGS sequence"/>
</dbReference>
<dbReference type="GO" id="GO:0006353">
    <property type="term" value="P:DNA-templated transcription termination"/>
    <property type="evidence" value="ECO:0007669"/>
    <property type="project" value="UniProtKB-KW"/>
</dbReference>
<keyword evidence="3" id="KW-0809">Transit peptide</keyword>
<keyword evidence="2" id="KW-0804">Transcription</keyword>
<protein>
    <submittedName>
        <fullName evidence="4">Uncharacterized protein</fullName>
    </submittedName>
</protein>
<dbReference type="InterPro" id="IPR038538">
    <property type="entry name" value="MTERF_sf"/>
</dbReference>
<comment type="caution">
    <text evidence="4">The sequence shown here is derived from an EMBL/GenBank/DDBJ whole genome shotgun (WGS) entry which is preliminary data.</text>
</comment>
<comment type="similarity">
    <text evidence="1">Belongs to the mTERF family.</text>
</comment>
<dbReference type="AlphaFoldDB" id="A0AAV5J3Y4"/>
<reference evidence="4 5" key="1">
    <citation type="journal article" date="2021" name="Commun. Biol.">
        <title>The genome of Shorea leprosula (Dipterocarpaceae) highlights the ecological relevance of drought in aseasonal tropical rainforests.</title>
        <authorList>
            <person name="Ng K.K.S."/>
            <person name="Kobayashi M.J."/>
            <person name="Fawcett J.A."/>
            <person name="Hatakeyama M."/>
            <person name="Paape T."/>
            <person name="Ng C.H."/>
            <person name="Ang C.C."/>
            <person name="Tnah L.H."/>
            <person name="Lee C.T."/>
            <person name="Nishiyama T."/>
            <person name="Sese J."/>
            <person name="O'Brien M.J."/>
            <person name="Copetti D."/>
            <person name="Mohd Noor M.I."/>
            <person name="Ong R.C."/>
            <person name="Putra M."/>
            <person name="Sireger I.Z."/>
            <person name="Indrioko S."/>
            <person name="Kosugi Y."/>
            <person name="Izuno A."/>
            <person name="Isagi Y."/>
            <person name="Lee S.L."/>
            <person name="Shimizu K.K."/>
        </authorList>
    </citation>
    <scope>NUCLEOTIDE SEQUENCE [LARGE SCALE GENOMIC DNA]</scope>
    <source>
        <strain evidence="4">214</strain>
    </source>
</reference>